<evidence type="ECO:0000256" key="2">
    <source>
        <dbReference type="ARBA" id="ARBA00022679"/>
    </source>
</evidence>
<comment type="caution">
    <text evidence="5">The sequence shown here is derived from an EMBL/GenBank/DDBJ whole genome shotgun (WGS) entry which is preliminary data.</text>
</comment>
<dbReference type="GO" id="GO:0006083">
    <property type="term" value="P:acetate metabolic process"/>
    <property type="evidence" value="ECO:0007669"/>
    <property type="project" value="InterPro"/>
</dbReference>
<protein>
    <submittedName>
        <fullName evidence="5">4-hydroxybutyrate CoA-transferase</fullName>
    </submittedName>
</protein>
<evidence type="ECO:0000313" key="5">
    <source>
        <dbReference type="EMBL" id="NAW50953.1"/>
    </source>
</evidence>
<dbReference type="InterPro" id="IPR003702">
    <property type="entry name" value="ActCoA_hydro_N"/>
</dbReference>
<dbReference type="SUPFAM" id="SSF100950">
    <property type="entry name" value="NagB/RpiA/CoA transferase-like"/>
    <property type="match status" value="2"/>
</dbReference>
<dbReference type="Gene3D" id="3.40.1080.20">
    <property type="entry name" value="Acetyl-CoA hydrolase/transferase C-terminal domain"/>
    <property type="match status" value="1"/>
</dbReference>
<proteinExistence type="inferred from homology"/>
<dbReference type="RefSeq" id="WP_166519245.1">
    <property type="nucleotide sequence ID" value="NZ_JAAABJ010000483.1"/>
</dbReference>
<keyword evidence="2 5" id="KW-0808">Transferase</keyword>
<keyword evidence="6" id="KW-1185">Reference proteome</keyword>
<dbReference type="InterPro" id="IPR037171">
    <property type="entry name" value="NagB/RpiA_transferase-like"/>
</dbReference>
<evidence type="ECO:0000256" key="1">
    <source>
        <dbReference type="ARBA" id="ARBA00009632"/>
    </source>
</evidence>
<sequence length="429" mass="47641">MTQYVSAEEAVSVIQRGNRIFSHGSACTPNYLLNEIARQSYRLENIEIVSITQQGDVAIAKPEYENHFHINSLFVSTPVREAVNSNRGDFIPIFLSEIPILFKNDILPLDVALITVSPPDKHGYCSLGTSVDIARSAVDTAKKVIAIANPKMPRTHGDGTIHISKIDKIVWHEEELLTIDYASKVGKEELIIGQYIAELIDDRATLQMGIGTIPDAVLKCLSNHKDLGIHTEMLSDGVIDLIKNNIVTNRYKGIHEHTSITSFCFGTKRLYDFVDDNPCISFLDVQHVNYPINIMQNKKMHAINSAIEIDLTGQICADSIGTYQYSGIGGQMDFMRGAALSKGGKPIMALTSRTKKGVPRIVPFLKQGAGVVTTRGHVHYVVTEYGVAYLYGKNLRQRAQALISISHPDDREMLSQAAYERFKCHRSLV</sequence>
<dbReference type="Pfam" id="PF02550">
    <property type="entry name" value="AcetylCoA_hydro"/>
    <property type="match status" value="1"/>
</dbReference>
<reference evidence="5 6" key="1">
    <citation type="submission" date="2019-11" db="EMBL/GenBank/DDBJ databases">
        <title>Characterization of Elizabethkingia argenteiflava sp. nov., isolated from inner surface of Soybean Pods.</title>
        <authorList>
            <person name="Mo S."/>
        </authorList>
    </citation>
    <scope>NUCLEOTIDE SEQUENCE [LARGE SCALE GENOMIC DNA]</scope>
    <source>
        <strain evidence="5 6">YB22</strain>
    </source>
</reference>
<dbReference type="InterPro" id="IPR026888">
    <property type="entry name" value="AcetylCoA_hyd_C"/>
</dbReference>
<dbReference type="InterPro" id="IPR038460">
    <property type="entry name" value="AcetylCoA_hyd_C_sf"/>
</dbReference>
<dbReference type="GO" id="GO:0008775">
    <property type="term" value="F:acetate CoA-transferase activity"/>
    <property type="evidence" value="ECO:0007669"/>
    <property type="project" value="InterPro"/>
</dbReference>
<evidence type="ECO:0000259" key="4">
    <source>
        <dbReference type="Pfam" id="PF13336"/>
    </source>
</evidence>
<organism evidence="5 6">
    <name type="scientific">Elizabethkingia argenteiflava</name>
    <dbReference type="NCBI Taxonomy" id="2681556"/>
    <lineage>
        <taxon>Bacteria</taxon>
        <taxon>Pseudomonadati</taxon>
        <taxon>Bacteroidota</taxon>
        <taxon>Flavobacteriia</taxon>
        <taxon>Flavobacteriales</taxon>
        <taxon>Weeksellaceae</taxon>
        <taxon>Elizabethkingia</taxon>
    </lineage>
</organism>
<evidence type="ECO:0000259" key="3">
    <source>
        <dbReference type="Pfam" id="PF02550"/>
    </source>
</evidence>
<dbReference type="Gene3D" id="3.40.1080.10">
    <property type="entry name" value="Glutaconate Coenzyme A-transferase"/>
    <property type="match status" value="1"/>
</dbReference>
<dbReference type="Proteomes" id="UP000553459">
    <property type="component" value="Unassembled WGS sequence"/>
</dbReference>
<feature type="domain" description="Acetyl-CoA hydrolase/transferase C-terminal" evidence="4">
    <location>
        <begin position="266"/>
        <end position="418"/>
    </location>
</feature>
<dbReference type="Gene3D" id="3.30.750.70">
    <property type="entry name" value="4-hydroxybutyrate coenzyme like domains"/>
    <property type="match status" value="1"/>
</dbReference>
<dbReference type="PANTHER" id="PTHR21432:SF20">
    <property type="entry name" value="ACETYL-COA HYDROLASE"/>
    <property type="match status" value="1"/>
</dbReference>
<comment type="similarity">
    <text evidence="1">Belongs to the acetyl-CoA hydrolase/transferase family.</text>
</comment>
<gene>
    <name evidence="5" type="ORF">GNY06_06055</name>
</gene>
<dbReference type="AlphaFoldDB" id="A0A845PV19"/>
<dbReference type="Pfam" id="PF13336">
    <property type="entry name" value="AcetylCoA_hyd_C"/>
    <property type="match status" value="1"/>
</dbReference>
<dbReference type="EMBL" id="JAAABJ010000483">
    <property type="protein sequence ID" value="NAW50953.1"/>
    <property type="molecule type" value="Genomic_DNA"/>
</dbReference>
<evidence type="ECO:0000313" key="6">
    <source>
        <dbReference type="Proteomes" id="UP000553459"/>
    </source>
</evidence>
<feature type="domain" description="Acetyl-CoA hydrolase/transferase N-terminal" evidence="3">
    <location>
        <begin position="5"/>
        <end position="177"/>
    </location>
</feature>
<name>A0A845PV19_9FLAO</name>
<accession>A0A845PV19</accession>
<dbReference type="PANTHER" id="PTHR21432">
    <property type="entry name" value="ACETYL-COA HYDROLASE-RELATED"/>
    <property type="match status" value="1"/>
</dbReference>
<dbReference type="InterPro" id="IPR046433">
    <property type="entry name" value="ActCoA_hydro"/>
</dbReference>